<reference evidence="1 2" key="1">
    <citation type="submission" date="2018-06" db="EMBL/GenBank/DDBJ databases">
        <title>Genomic Encyclopedia of Type Strains, Phase IV (KMG-IV): sequencing the most valuable type-strain genomes for metagenomic binning, comparative biology and taxonomic classification.</title>
        <authorList>
            <person name="Goeker M."/>
        </authorList>
    </citation>
    <scope>NUCLEOTIDE SEQUENCE [LARGE SCALE GENOMIC DNA]</scope>
    <source>
        <strain evidence="1 2">DSM 25532</strain>
    </source>
</reference>
<dbReference type="Proteomes" id="UP000253426">
    <property type="component" value="Unassembled WGS sequence"/>
</dbReference>
<dbReference type="RefSeq" id="WP_113960654.1">
    <property type="nucleotide sequence ID" value="NZ_QNRR01000009.1"/>
</dbReference>
<accession>A0A366HBW3</accession>
<proteinExistence type="predicted"/>
<organism evidence="1 2">
    <name type="scientific">Roseimicrobium gellanilyticum</name>
    <dbReference type="NCBI Taxonomy" id="748857"/>
    <lineage>
        <taxon>Bacteria</taxon>
        <taxon>Pseudomonadati</taxon>
        <taxon>Verrucomicrobiota</taxon>
        <taxon>Verrucomicrobiia</taxon>
        <taxon>Verrucomicrobiales</taxon>
        <taxon>Verrucomicrobiaceae</taxon>
        <taxon>Roseimicrobium</taxon>
    </lineage>
</organism>
<gene>
    <name evidence="1" type="ORF">DES53_109195</name>
</gene>
<dbReference type="AlphaFoldDB" id="A0A366HBW3"/>
<evidence type="ECO:0000313" key="1">
    <source>
        <dbReference type="EMBL" id="RBP39767.1"/>
    </source>
</evidence>
<keyword evidence="2" id="KW-1185">Reference proteome</keyword>
<dbReference type="EMBL" id="QNRR01000009">
    <property type="protein sequence ID" value="RBP39767.1"/>
    <property type="molecule type" value="Genomic_DNA"/>
</dbReference>
<dbReference type="OrthoDB" id="189222at2"/>
<name>A0A366HBW3_9BACT</name>
<protein>
    <submittedName>
        <fullName evidence="1">Uncharacterized protein</fullName>
    </submittedName>
</protein>
<evidence type="ECO:0000313" key="2">
    <source>
        <dbReference type="Proteomes" id="UP000253426"/>
    </source>
</evidence>
<sequence>MNSRVLLVALGALVAIWGAVAGIMSLTEKHTTTPEKVLSAIGKVPWMLDENAELSDAQRREQLDKIIVEVNLLDFDQRRRMREEDRDQEQWRAFMESLSEEERGYFMKETVEQHFKSVMKAFNQMSREERQRVVDQARKDMQRNQVDGQNMERLQERDEKVFQQMVDKGLSAYYEEASAETKMDLAPLMEEMQQRINGMPRRR</sequence>
<comment type="caution">
    <text evidence="1">The sequence shown here is derived from an EMBL/GenBank/DDBJ whole genome shotgun (WGS) entry which is preliminary data.</text>
</comment>